<feature type="coiled-coil region" evidence="1">
    <location>
        <begin position="11"/>
        <end position="75"/>
    </location>
</feature>
<keyword evidence="3" id="KW-1185">Reference proteome</keyword>
<dbReference type="AlphaFoldDB" id="A0A940P5D6"/>
<comment type="caution">
    <text evidence="2">The sequence shown here is derived from an EMBL/GenBank/DDBJ whole genome shotgun (WGS) entry which is preliminary data.</text>
</comment>
<accession>A0A940P5D6</accession>
<evidence type="ECO:0000313" key="2">
    <source>
        <dbReference type="EMBL" id="MBP1040066.1"/>
    </source>
</evidence>
<reference evidence="2" key="1">
    <citation type="submission" date="2020-12" db="EMBL/GenBank/DDBJ databases">
        <title>Vagococcus allomyrinae sp. nov. and Enterococcus lavae sp. nov., isolated from the larvae of Allomyrina dichotoma.</title>
        <authorList>
            <person name="Lee S.D."/>
        </authorList>
    </citation>
    <scope>NUCLEOTIDE SEQUENCE</scope>
    <source>
        <strain evidence="2">BWB3-3</strain>
    </source>
</reference>
<organism evidence="2 3">
    <name type="scientific">Vagococcus allomyrinae</name>
    <dbReference type="NCBI Taxonomy" id="2794353"/>
    <lineage>
        <taxon>Bacteria</taxon>
        <taxon>Bacillati</taxon>
        <taxon>Bacillota</taxon>
        <taxon>Bacilli</taxon>
        <taxon>Lactobacillales</taxon>
        <taxon>Enterococcaceae</taxon>
        <taxon>Vagococcus</taxon>
    </lineage>
</organism>
<gene>
    <name evidence="2" type="ORF">I6N95_03470</name>
</gene>
<dbReference type="EMBL" id="JAEEGA010000002">
    <property type="protein sequence ID" value="MBP1040066.1"/>
    <property type="molecule type" value="Genomic_DNA"/>
</dbReference>
<proteinExistence type="predicted"/>
<protein>
    <submittedName>
        <fullName evidence="2">Uncharacterized protein</fullName>
    </submittedName>
</protein>
<evidence type="ECO:0000313" key="3">
    <source>
        <dbReference type="Proteomes" id="UP000674938"/>
    </source>
</evidence>
<dbReference type="RefSeq" id="WP_209524963.1">
    <property type="nucleotide sequence ID" value="NZ_JAEEGA010000002.1"/>
</dbReference>
<dbReference type="Proteomes" id="UP000674938">
    <property type="component" value="Unassembled WGS sequence"/>
</dbReference>
<keyword evidence="1" id="KW-0175">Coiled coil</keyword>
<evidence type="ECO:0000256" key="1">
    <source>
        <dbReference type="SAM" id="Coils"/>
    </source>
</evidence>
<sequence length="190" mass="22627">MKYGNLEKMMLVLEEREQDQQDQQLAKAKAEAKKVSDKIIAEGTARLEQRKARVRKELEIREEQEKTRIKMRENQKVNLLKQDLIQRELDRCKEHYSNLPTEQYLSFLAERLQATEQDSKVLKILVGVKSFEAVDQVFSDRYVVEVDERLQSGFILSCENYNINHEVAELFQFRKQELSRTMMTYLFEDE</sequence>
<name>A0A940P5D6_9ENTE</name>